<dbReference type="SUPFAM" id="SSF81383">
    <property type="entry name" value="F-box domain"/>
    <property type="match status" value="1"/>
</dbReference>
<protein>
    <recommendedName>
        <fullName evidence="3">F-box domain-containing protein</fullName>
    </recommendedName>
</protein>
<comment type="caution">
    <text evidence="1">The sequence shown here is derived from an EMBL/GenBank/DDBJ whole genome shotgun (WGS) entry which is preliminary data.</text>
</comment>
<organism evidence="1 2">
    <name type="scientific">Rhododendron griersonianum</name>
    <dbReference type="NCBI Taxonomy" id="479676"/>
    <lineage>
        <taxon>Eukaryota</taxon>
        <taxon>Viridiplantae</taxon>
        <taxon>Streptophyta</taxon>
        <taxon>Embryophyta</taxon>
        <taxon>Tracheophyta</taxon>
        <taxon>Spermatophyta</taxon>
        <taxon>Magnoliopsida</taxon>
        <taxon>eudicotyledons</taxon>
        <taxon>Gunneridae</taxon>
        <taxon>Pentapetalae</taxon>
        <taxon>asterids</taxon>
        <taxon>Ericales</taxon>
        <taxon>Ericaceae</taxon>
        <taxon>Ericoideae</taxon>
        <taxon>Rhodoreae</taxon>
        <taxon>Rhododendron</taxon>
    </lineage>
</organism>
<evidence type="ECO:0008006" key="3">
    <source>
        <dbReference type="Google" id="ProtNLM"/>
    </source>
</evidence>
<evidence type="ECO:0000313" key="2">
    <source>
        <dbReference type="Proteomes" id="UP000823749"/>
    </source>
</evidence>
<sequence length="316" mass="35966">MPDDLVLNIFDKLFDVKCLCRCFAVSKRFSSLIPRVQTLSVNSNILNSIWKSCSDSHSERENNNNYNTNLQGLSFLGKFSEFFVDGLAAFEPLRFLPDLVPVPSALVFHLKQVRCLDLELFSDFNGDDDSVFKWGAKFTPEIDSVTFLYATSLSKTMKSEAEEDATENEIAQEEFFRRVKLAMRCVKYAVWWLGVLGHVFMKFPTLESITITDWKNKGVKLCLGGECRNFFHSWGRTRAWIQENVQEIVGTGFVPVLQLPISGYVMKGVTIVNFKCSDVFDVDTAMLDAFAEEQGPFLEAVVQILEKHKDSLKELL</sequence>
<dbReference type="Gene3D" id="1.20.1280.50">
    <property type="match status" value="1"/>
</dbReference>
<keyword evidence="2" id="KW-1185">Reference proteome</keyword>
<reference evidence="1 2" key="1">
    <citation type="submission" date="2020-08" db="EMBL/GenBank/DDBJ databases">
        <title>Plant Genome Project.</title>
        <authorList>
            <person name="Zhang R.-G."/>
        </authorList>
    </citation>
    <scope>NUCLEOTIDE SEQUENCE [LARGE SCALE GENOMIC DNA]</scope>
    <source>
        <strain evidence="1">WSP0</strain>
        <tissue evidence="1">Leaf</tissue>
    </source>
</reference>
<dbReference type="AlphaFoldDB" id="A0AAV6HUV0"/>
<name>A0AAV6HUV0_9ERIC</name>
<dbReference type="InterPro" id="IPR036047">
    <property type="entry name" value="F-box-like_dom_sf"/>
</dbReference>
<dbReference type="CDD" id="cd09917">
    <property type="entry name" value="F-box_SF"/>
    <property type="match status" value="1"/>
</dbReference>
<evidence type="ECO:0000313" key="1">
    <source>
        <dbReference type="EMBL" id="KAG5517424.1"/>
    </source>
</evidence>
<gene>
    <name evidence="1" type="ORF">RHGRI_037983</name>
</gene>
<dbReference type="PANTHER" id="PTHR31215">
    <property type="entry name" value="OS05G0510400 PROTEIN-RELATED"/>
    <property type="match status" value="1"/>
</dbReference>
<dbReference type="Proteomes" id="UP000823749">
    <property type="component" value="Chromosome 13"/>
</dbReference>
<proteinExistence type="predicted"/>
<dbReference type="InterPro" id="IPR044809">
    <property type="entry name" value="AUF1-like"/>
</dbReference>
<dbReference type="EMBL" id="JACTNZ010000013">
    <property type="protein sequence ID" value="KAG5517424.1"/>
    <property type="molecule type" value="Genomic_DNA"/>
</dbReference>
<accession>A0AAV6HUV0</accession>